<evidence type="ECO:0000259" key="12">
    <source>
        <dbReference type="Pfam" id="PF02687"/>
    </source>
</evidence>
<comment type="similarity">
    <text evidence="2 10">Belongs to the ABC-4 integral membrane protein family. FtsX subfamily.</text>
</comment>
<evidence type="ECO:0000256" key="4">
    <source>
        <dbReference type="ARBA" id="ARBA00022475"/>
    </source>
</evidence>
<keyword evidence="8 10" id="KW-0472">Membrane</keyword>
<evidence type="ECO:0000256" key="7">
    <source>
        <dbReference type="ARBA" id="ARBA00022989"/>
    </source>
</evidence>
<evidence type="ECO:0000256" key="8">
    <source>
        <dbReference type="ARBA" id="ARBA00023136"/>
    </source>
</evidence>
<feature type="transmembrane region" description="Helical" evidence="11">
    <location>
        <begin position="266"/>
        <end position="288"/>
    </location>
</feature>
<dbReference type="PANTHER" id="PTHR47755:SF1">
    <property type="entry name" value="CELL DIVISION PROTEIN FTSX"/>
    <property type="match status" value="1"/>
</dbReference>
<keyword evidence="4 10" id="KW-1003">Cell membrane</keyword>
<sequence length="297" mass="32618">MGMKFNTAKRHLREGSKNIFRNGWMTIASIGAVTVTLILVGVFLAVVFNLNKFATNIESDVEMSVYLDPTLAQDKVQSIQGELEAIDKVGSVKYSSKDEQLNQLMEDMGQTDWDLFEQDNPLSDTYVVKTSDPHDTASVADKIAKLDGVDKVDYGKATVENLFTVSKYARIIGAVLIIGLVFTAIFLISNTIKITIIARSREIGIMKLVGATNSFIRWPFFIEGLLLGVLGAIIPVALVLVGYYYLSNNMTDNISIGFVKILPYAPFAFQLSGLLLAIGAIIGVWGSVMSVRKFLKV</sequence>
<feature type="transmembrane region" description="Helical" evidence="11">
    <location>
        <begin position="21"/>
        <end position="48"/>
    </location>
</feature>
<evidence type="ECO:0000256" key="9">
    <source>
        <dbReference type="ARBA" id="ARBA00023306"/>
    </source>
</evidence>
<dbReference type="Pfam" id="PF02687">
    <property type="entry name" value="FtsX"/>
    <property type="match status" value="1"/>
</dbReference>
<feature type="transmembrane region" description="Helical" evidence="11">
    <location>
        <begin position="225"/>
        <end position="246"/>
    </location>
</feature>
<dbReference type="PANTHER" id="PTHR47755">
    <property type="entry name" value="CELL DIVISION PROTEIN FTSX"/>
    <property type="match status" value="1"/>
</dbReference>
<dbReference type="AlphaFoldDB" id="A0A1G6J0Q2"/>
<dbReference type="NCBIfam" id="NF038347">
    <property type="entry name" value="FtsX_Gpos"/>
    <property type="match status" value="1"/>
</dbReference>
<dbReference type="GO" id="GO:0005886">
    <property type="term" value="C:plasma membrane"/>
    <property type="evidence" value="ECO:0007669"/>
    <property type="project" value="UniProtKB-SubCell"/>
</dbReference>
<keyword evidence="15" id="KW-1185">Reference proteome</keyword>
<keyword evidence="6 11" id="KW-0812">Transmembrane</keyword>
<feature type="transmembrane region" description="Helical" evidence="11">
    <location>
        <begin position="171"/>
        <end position="192"/>
    </location>
</feature>
<comment type="function">
    <text evidence="10">Part of the ABC transporter FtsEX involved in asymmetric cellular division facilitating the initiation of sporulation.</text>
</comment>
<proteinExistence type="inferred from homology"/>
<comment type="subcellular location">
    <subcellularLocation>
        <location evidence="1">Cell membrane</location>
        <topology evidence="1">Multi-pass membrane protein</topology>
    </subcellularLocation>
</comment>
<protein>
    <recommendedName>
        <fullName evidence="3 10">Cell division protein FtsX</fullName>
    </recommendedName>
</protein>
<evidence type="ECO:0000256" key="10">
    <source>
        <dbReference type="PIRNR" id="PIRNR003097"/>
    </source>
</evidence>
<dbReference type="InterPro" id="IPR004513">
    <property type="entry name" value="FtsX"/>
</dbReference>
<gene>
    <name evidence="14" type="ORF">SAMN05421663_101442</name>
</gene>
<dbReference type="STRING" id="361279.SAMN05421663_101442"/>
<dbReference type="EMBL" id="FMZB01000001">
    <property type="protein sequence ID" value="SDC12402.1"/>
    <property type="molecule type" value="Genomic_DNA"/>
</dbReference>
<dbReference type="PIRSF" id="PIRSF003097">
    <property type="entry name" value="FtsX"/>
    <property type="match status" value="1"/>
</dbReference>
<evidence type="ECO:0000313" key="14">
    <source>
        <dbReference type="EMBL" id="SDC12402.1"/>
    </source>
</evidence>
<name>A0A1G6J0Q2_9BACI</name>
<dbReference type="InterPro" id="IPR058204">
    <property type="entry name" value="FtsX_firmicutes-type"/>
</dbReference>
<evidence type="ECO:0000313" key="15">
    <source>
        <dbReference type="Proteomes" id="UP000198666"/>
    </source>
</evidence>
<evidence type="ECO:0000256" key="2">
    <source>
        <dbReference type="ARBA" id="ARBA00007379"/>
    </source>
</evidence>
<dbReference type="Proteomes" id="UP000198666">
    <property type="component" value="Unassembled WGS sequence"/>
</dbReference>
<dbReference type="InterPro" id="IPR040690">
    <property type="entry name" value="FtsX_ECD"/>
</dbReference>
<keyword evidence="7 11" id="KW-1133">Transmembrane helix</keyword>
<dbReference type="Pfam" id="PF18075">
    <property type="entry name" value="FtsX_ECD"/>
    <property type="match status" value="1"/>
</dbReference>
<evidence type="ECO:0000256" key="5">
    <source>
        <dbReference type="ARBA" id="ARBA00022618"/>
    </source>
</evidence>
<reference evidence="15" key="1">
    <citation type="submission" date="2016-10" db="EMBL/GenBank/DDBJ databases">
        <authorList>
            <person name="Varghese N."/>
            <person name="Submissions S."/>
        </authorList>
    </citation>
    <scope>NUCLEOTIDE SEQUENCE [LARGE SCALE GENOMIC DNA]</scope>
    <source>
        <strain evidence="15">DSM 21620</strain>
    </source>
</reference>
<evidence type="ECO:0000256" key="1">
    <source>
        <dbReference type="ARBA" id="ARBA00004651"/>
    </source>
</evidence>
<evidence type="ECO:0000256" key="3">
    <source>
        <dbReference type="ARBA" id="ARBA00021907"/>
    </source>
</evidence>
<evidence type="ECO:0000256" key="11">
    <source>
        <dbReference type="SAM" id="Phobius"/>
    </source>
</evidence>
<accession>A0A1G6J0Q2</accession>
<evidence type="ECO:0000256" key="6">
    <source>
        <dbReference type="ARBA" id="ARBA00022692"/>
    </source>
</evidence>
<keyword evidence="9 10" id="KW-0131">Cell cycle</keyword>
<feature type="domain" description="FtsX extracellular" evidence="13">
    <location>
        <begin position="61"/>
        <end position="152"/>
    </location>
</feature>
<organism evidence="14 15">
    <name type="scientific">Terribacillus halophilus</name>
    <dbReference type="NCBI Taxonomy" id="361279"/>
    <lineage>
        <taxon>Bacteria</taxon>
        <taxon>Bacillati</taxon>
        <taxon>Bacillota</taxon>
        <taxon>Bacilli</taxon>
        <taxon>Bacillales</taxon>
        <taxon>Bacillaceae</taxon>
        <taxon>Terribacillus</taxon>
    </lineage>
</organism>
<evidence type="ECO:0000259" key="13">
    <source>
        <dbReference type="Pfam" id="PF18075"/>
    </source>
</evidence>
<keyword evidence="5 10" id="KW-0132">Cell division</keyword>
<dbReference type="InterPro" id="IPR003838">
    <property type="entry name" value="ABC3_permease_C"/>
</dbReference>
<dbReference type="GO" id="GO:0051301">
    <property type="term" value="P:cell division"/>
    <property type="evidence" value="ECO:0007669"/>
    <property type="project" value="UniProtKB-KW"/>
</dbReference>
<feature type="domain" description="ABC3 transporter permease C-terminal" evidence="12">
    <location>
        <begin position="175"/>
        <end position="289"/>
    </location>
</feature>
<dbReference type="Gene3D" id="3.30.70.3040">
    <property type="match status" value="1"/>
</dbReference>